<dbReference type="GO" id="GO:0033167">
    <property type="term" value="C:ARC complex"/>
    <property type="evidence" value="ECO:0007669"/>
    <property type="project" value="InterPro"/>
</dbReference>
<organism evidence="2 3">
    <name type="scientific">Conoideocrella luteorostrata</name>
    <dbReference type="NCBI Taxonomy" id="1105319"/>
    <lineage>
        <taxon>Eukaryota</taxon>
        <taxon>Fungi</taxon>
        <taxon>Dikarya</taxon>
        <taxon>Ascomycota</taxon>
        <taxon>Pezizomycotina</taxon>
        <taxon>Sordariomycetes</taxon>
        <taxon>Hypocreomycetidae</taxon>
        <taxon>Hypocreales</taxon>
        <taxon>Clavicipitaceae</taxon>
        <taxon>Conoideocrella</taxon>
    </lineage>
</organism>
<evidence type="ECO:0000256" key="1">
    <source>
        <dbReference type="SAM" id="MobiDB-lite"/>
    </source>
</evidence>
<evidence type="ECO:0000313" key="2">
    <source>
        <dbReference type="EMBL" id="KAK2589543.1"/>
    </source>
</evidence>
<dbReference type="EMBL" id="JASWJB010000630">
    <property type="protein sequence ID" value="KAK2589543.1"/>
    <property type="molecule type" value="Genomic_DNA"/>
</dbReference>
<evidence type="ECO:0008006" key="4">
    <source>
        <dbReference type="Google" id="ProtNLM"/>
    </source>
</evidence>
<dbReference type="AlphaFoldDB" id="A0AAJ0FSD6"/>
<dbReference type="InterPro" id="IPR018606">
    <property type="entry name" value="Arb1"/>
</dbReference>
<feature type="compositionally biased region" description="Basic residues" evidence="1">
    <location>
        <begin position="53"/>
        <end position="66"/>
    </location>
</feature>
<dbReference type="GO" id="GO:0031047">
    <property type="term" value="P:regulatory ncRNA-mediated gene silencing"/>
    <property type="evidence" value="ECO:0007669"/>
    <property type="project" value="InterPro"/>
</dbReference>
<name>A0AAJ0FSD6_9HYPO</name>
<reference evidence="2" key="1">
    <citation type="submission" date="2023-06" db="EMBL/GenBank/DDBJ databases">
        <title>Conoideocrella luteorostrata (Hypocreales: Clavicipitaceae), a potential biocontrol fungus for elongate hemlock scale in United States Christmas tree production areas.</title>
        <authorList>
            <person name="Barrett H."/>
            <person name="Lovett B."/>
            <person name="Macias A.M."/>
            <person name="Stajich J.E."/>
            <person name="Kasson M.T."/>
        </authorList>
    </citation>
    <scope>NUCLEOTIDE SEQUENCE</scope>
    <source>
        <strain evidence="2">ARSEF 14590</strain>
    </source>
</reference>
<gene>
    <name evidence="2" type="ORF">QQS21_012780</name>
</gene>
<accession>A0AAJ0FSD6</accession>
<dbReference type="Pfam" id="PF09692">
    <property type="entry name" value="Arb1"/>
    <property type="match status" value="1"/>
</dbReference>
<dbReference type="Proteomes" id="UP001251528">
    <property type="component" value="Unassembled WGS sequence"/>
</dbReference>
<protein>
    <recommendedName>
        <fullName evidence="4">Argonaute complex, subunit Arb1</fullName>
    </recommendedName>
</protein>
<sequence length="480" mass="54099">MPSQVDEAEKLSAEVLPAVHQTSSQPENHGEPLSQVSEGGLVEPKQSVASKNSKQKKRRKGGRTKANRGPTALPRSRGTGFEEFFADPPMTPGEAAEEKQEIYARLIPFEERIQSCIQRFRSRRRLQGDQPFFFNEYLFLGGIDTSSNAFSGLDNKDLKDLTPAERRDVTATDVVHTDSNADERFYTADADHWSVDFAGVAAGFFSTSLGLLTGFEPKKVEVAISIVEHFLRYVLQHDVCPEYEEDVKSALQVCKQARKEWPMLNQLSNDLPGRFNLAATELFSTVDPEDWSFLRFSRPKDSDAKTDFFAVCTLCNEASTIDWFLDGNLTVSRVFSCTVEVTKVELPSEDTLQKFASLHIEGNSHATESVGKVFFKRAVIEDEWVQPKVSTSTKDNGIWVYLENKLIKNVVLGMKMEMTVIELNTGIRIIKTISKIVPSFYTFLPQHMMKHYKARREWDRPAPSVHDPNAEEALAARADE</sequence>
<feature type="region of interest" description="Disordered" evidence="1">
    <location>
        <begin position="1"/>
        <end position="82"/>
    </location>
</feature>
<keyword evidence="3" id="KW-1185">Reference proteome</keyword>
<evidence type="ECO:0000313" key="3">
    <source>
        <dbReference type="Proteomes" id="UP001251528"/>
    </source>
</evidence>
<comment type="caution">
    <text evidence="2">The sequence shown here is derived from an EMBL/GenBank/DDBJ whole genome shotgun (WGS) entry which is preliminary data.</text>
</comment>
<feature type="region of interest" description="Disordered" evidence="1">
    <location>
        <begin position="460"/>
        <end position="480"/>
    </location>
</feature>
<proteinExistence type="predicted"/>